<proteinExistence type="predicted"/>
<protein>
    <submittedName>
        <fullName evidence="1">Uncharacterized protein</fullName>
    </submittedName>
</protein>
<name>A0A0A9BT16_ARUDO</name>
<evidence type="ECO:0000313" key="1">
    <source>
        <dbReference type="EMBL" id="JAD67149.1"/>
    </source>
</evidence>
<dbReference type="EMBL" id="GBRH01230746">
    <property type="protein sequence ID" value="JAD67149.1"/>
    <property type="molecule type" value="Transcribed_RNA"/>
</dbReference>
<accession>A0A0A9BT16</accession>
<dbReference type="AlphaFoldDB" id="A0A0A9BT16"/>
<reference evidence="1" key="1">
    <citation type="submission" date="2014-09" db="EMBL/GenBank/DDBJ databases">
        <authorList>
            <person name="Magalhaes I.L.F."/>
            <person name="Oliveira U."/>
            <person name="Santos F.R."/>
            <person name="Vidigal T.H.D.A."/>
            <person name="Brescovit A.D."/>
            <person name="Santos A.J."/>
        </authorList>
    </citation>
    <scope>NUCLEOTIDE SEQUENCE</scope>
    <source>
        <tissue evidence="1">Shoot tissue taken approximately 20 cm above the soil surface</tissue>
    </source>
</reference>
<reference evidence="1" key="2">
    <citation type="journal article" date="2015" name="Data Brief">
        <title>Shoot transcriptome of the giant reed, Arundo donax.</title>
        <authorList>
            <person name="Barrero R.A."/>
            <person name="Guerrero F.D."/>
            <person name="Moolhuijzen P."/>
            <person name="Goolsby J.A."/>
            <person name="Tidwell J."/>
            <person name="Bellgard S.E."/>
            <person name="Bellgard M.I."/>
        </authorList>
    </citation>
    <scope>NUCLEOTIDE SEQUENCE</scope>
    <source>
        <tissue evidence="1">Shoot tissue taken approximately 20 cm above the soil surface</tissue>
    </source>
</reference>
<sequence length="46" mass="5432">MSWFREVHVLVGSRTMTTDCINLHFCYYGNCTDQNMKSLPLIYVIM</sequence>
<organism evidence="1">
    <name type="scientific">Arundo donax</name>
    <name type="common">Giant reed</name>
    <name type="synonym">Donax arundinaceus</name>
    <dbReference type="NCBI Taxonomy" id="35708"/>
    <lineage>
        <taxon>Eukaryota</taxon>
        <taxon>Viridiplantae</taxon>
        <taxon>Streptophyta</taxon>
        <taxon>Embryophyta</taxon>
        <taxon>Tracheophyta</taxon>
        <taxon>Spermatophyta</taxon>
        <taxon>Magnoliopsida</taxon>
        <taxon>Liliopsida</taxon>
        <taxon>Poales</taxon>
        <taxon>Poaceae</taxon>
        <taxon>PACMAD clade</taxon>
        <taxon>Arundinoideae</taxon>
        <taxon>Arundineae</taxon>
        <taxon>Arundo</taxon>
    </lineage>
</organism>